<proteinExistence type="predicted"/>
<organism evidence="2 3">
    <name type="scientific">Lasiosphaeria miniovina</name>
    <dbReference type="NCBI Taxonomy" id="1954250"/>
    <lineage>
        <taxon>Eukaryota</taxon>
        <taxon>Fungi</taxon>
        <taxon>Dikarya</taxon>
        <taxon>Ascomycota</taxon>
        <taxon>Pezizomycotina</taxon>
        <taxon>Sordariomycetes</taxon>
        <taxon>Sordariomycetidae</taxon>
        <taxon>Sordariales</taxon>
        <taxon>Lasiosphaeriaceae</taxon>
        <taxon>Lasiosphaeria</taxon>
    </lineage>
</organism>
<keyword evidence="3" id="KW-1185">Reference proteome</keyword>
<evidence type="ECO:0000313" key="3">
    <source>
        <dbReference type="Proteomes" id="UP001172101"/>
    </source>
</evidence>
<feature type="region of interest" description="Disordered" evidence="1">
    <location>
        <begin position="220"/>
        <end position="241"/>
    </location>
</feature>
<dbReference type="GeneID" id="85317953"/>
<reference evidence="2" key="1">
    <citation type="submission" date="2023-06" db="EMBL/GenBank/DDBJ databases">
        <title>Genome-scale phylogeny and comparative genomics of the fungal order Sordariales.</title>
        <authorList>
            <consortium name="Lawrence Berkeley National Laboratory"/>
            <person name="Hensen N."/>
            <person name="Bonometti L."/>
            <person name="Westerberg I."/>
            <person name="Brannstrom I.O."/>
            <person name="Guillou S."/>
            <person name="Cros-Aarteil S."/>
            <person name="Calhoun S."/>
            <person name="Haridas S."/>
            <person name="Kuo A."/>
            <person name="Mondo S."/>
            <person name="Pangilinan J."/>
            <person name="Riley R."/>
            <person name="LaButti K."/>
            <person name="Andreopoulos B."/>
            <person name="Lipzen A."/>
            <person name="Chen C."/>
            <person name="Yanf M."/>
            <person name="Daum C."/>
            <person name="Ng V."/>
            <person name="Clum A."/>
            <person name="Steindorff A."/>
            <person name="Ohm R."/>
            <person name="Martin F."/>
            <person name="Silar P."/>
            <person name="Natvig D."/>
            <person name="Lalanne C."/>
            <person name="Gautier V."/>
            <person name="Ament-velasquez S.L."/>
            <person name="Kruys A."/>
            <person name="Hutchinson M.I."/>
            <person name="Powell A.J."/>
            <person name="Barry K."/>
            <person name="Miller A.N."/>
            <person name="Grigoriev I.V."/>
            <person name="Debuchy R."/>
            <person name="Gladieux P."/>
            <person name="Thoren M.H."/>
            <person name="Johannesson H."/>
        </authorList>
    </citation>
    <scope>NUCLEOTIDE SEQUENCE</scope>
    <source>
        <strain evidence="2">SMH2392-1A</strain>
    </source>
</reference>
<evidence type="ECO:0000313" key="2">
    <source>
        <dbReference type="EMBL" id="KAK0713814.1"/>
    </source>
</evidence>
<evidence type="ECO:0000256" key="1">
    <source>
        <dbReference type="SAM" id="MobiDB-lite"/>
    </source>
</evidence>
<name>A0AA40ADL8_9PEZI</name>
<dbReference type="AlphaFoldDB" id="A0AA40ADL8"/>
<accession>A0AA40ADL8</accession>
<dbReference type="EMBL" id="JAUIRO010000005">
    <property type="protein sequence ID" value="KAK0713814.1"/>
    <property type="molecule type" value="Genomic_DNA"/>
</dbReference>
<protein>
    <submittedName>
        <fullName evidence="2">Uncharacterized protein</fullName>
    </submittedName>
</protein>
<dbReference type="RefSeq" id="XP_060295136.1">
    <property type="nucleotide sequence ID" value="XM_060434683.1"/>
</dbReference>
<comment type="caution">
    <text evidence="2">The sequence shown here is derived from an EMBL/GenBank/DDBJ whole genome shotgun (WGS) entry which is preliminary data.</text>
</comment>
<dbReference type="Proteomes" id="UP001172101">
    <property type="component" value="Unassembled WGS sequence"/>
</dbReference>
<gene>
    <name evidence="2" type="ORF">B0T26DRAFT_373686</name>
</gene>
<sequence length="241" mass="26961">MVCAGECEASWIDSNHSHSHPKRQRCEAMSGFLICHDFFPGRRPHNCSRIRKSCPRINRMMSSEGISTESGERRRDGPLVRARWELAEQAQPYVMHACMRWTLGAGHWALDAGRWMLDAGCWTLDAGRWMLDAGCIDARRGHVAFASKRLSPRHLTRPDMVSGENKVRVVVMLAAGSRAELSHPRCRITFRRAAKLIGVASIGLQLALFIGQSSEDTQQTGLVIPGPGRKNTRFQNSKLSL</sequence>